<dbReference type="AlphaFoldDB" id="A0A1H1IDE9"/>
<protein>
    <submittedName>
        <fullName evidence="4">DNA-binding transcriptional regulator, AcrR family</fullName>
    </submittedName>
</protein>
<dbReference type="PRINTS" id="PR00455">
    <property type="entry name" value="HTHTETR"/>
</dbReference>
<dbReference type="GO" id="GO:0003700">
    <property type="term" value="F:DNA-binding transcription factor activity"/>
    <property type="evidence" value="ECO:0007669"/>
    <property type="project" value="TreeGrafter"/>
</dbReference>
<keyword evidence="1" id="KW-0805">Transcription regulation</keyword>
<dbReference type="PANTHER" id="PTHR30055">
    <property type="entry name" value="HTH-TYPE TRANSCRIPTIONAL REGULATOR RUTR"/>
    <property type="match status" value="1"/>
</dbReference>
<dbReference type="Pfam" id="PF00440">
    <property type="entry name" value="TetR_N"/>
    <property type="match status" value="1"/>
</dbReference>
<dbReference type="InterPro" id="IPR009057">
    <property type="entry name" value="Homeodomain-like_sf"/>
</dbReference>
<dbReference type="InterPro" id="IPR036271">
    <property type="entry name" value="Tet_transcr_reg_TetR-rel_C_sf"/>
</dbReference>
<dbReference type="GO" id="GO:0000976">
    <property type="term" value="F:transcription cis-regulatory region binding"/>
    <property type="evidence" value="ECO:0007669"/>
    <property type="project" value="TreeGrafter"/>
</dbReference>
<accession>A0A1H1IDE9</accession>
<organism evidence="4 5">
    <name type="scientific">Pseudomonas moorei</name>
    <dbReference type="NCBI Taxonomy" id="395599"/>
    <lineage>
        <taxon>Bacteria</taxon>
        <taxon>Pseudomonadati</taxon>
        <taxon>Pseudomonadota</taxon>
        <taxon>Gammaproteobacteria</taxon>
        <taxon>Pseudomonadales</taxon>
        <taxon>Pseudomonadaceae</taxon>
        <taxon>Pseudomonas</taxon>
    </lineage>
</organism>
<dbReference type="InterPro" id="IPR039536">
    <property type="entry name" value="TetR_C_Proteobacteria"/>
</dbReference>
<dbReference type="PROSITE" id="PS50977">
    <property type="entry name" value="HTH_TETR_2"/>
    <property type="match status" value="1"/>
</dbReference>
<proteinExistence type="predicted"/>
<reference evidence="5" key="1">
    <citation type="submission" date="2016-10" db="EMBL/GenBank/DDBJ databases">
        <authorList>
            <person name="Varghese N."/>
            <person name="Submissions S."/>
        </authorList>
    </citation>
    <scope>NUCLEOTIDE SEQUENCE [LARGE SCALE GENOMIC DNA]</scope>
    <source>
        <strain evidence="5">BS3775</strain>
    </source>
</reference>
<name>A0A1H1IDE9_9PSED</name>
<dbReference type="Proteomes" id="UP000199570">
    <property type="component" value="Unassembled WGS sequence"/>
</dbReference>
<dbReference type="InterPro" id="IPR050109">
    <property type="entry name" value="HTH-type_TetR-like_transc_reg"/>
</dbReference>
<dbReference type="PANTHER" id="PTHR30055:SF119">
    <property type="entry name" value="NALC"/>
    <property type="match status" value="1"/>
</dbReference>
<sequence>MKKKTEARRLAIREAAGQVFKELGFEGTSMAEVAQRLGYSKATLYSYFDSKEALFYEVLMDSTNSQMDEIFQIIEKPLVNLRKDLEVLGEKITELLYSEEVMAVRRLLLSEAGRKNELGLKCYQAGPAQFLSAISQSLQNAMGRGLLRQSDPEVAALHMRALLEAEWIDHFLFSTSKSESKIKIRATTGRAVEAFLLAYGVPMSKP</sequence>
<dbReference type="OrthoDB" id="270177at2"/>
<dbReference type="FunFam" id="1.10.10.60:FF:000141">
    <property type="entry name" value="TetR family transcriptional regulator"/>
    <property type="match status" value="1"/>
</dbReference>
<gene>
    <name evidence="4" type="ORF">SAMN04490195_5213</name>
</gene>
<keyword evidence="2 4" id="KW-0238">DNA-binding</keyword>
<dbReference type="SUPFAM" id="SSF48498">
    <property type="entry name" value="Tetracyclin repressor-like, C-terminal domain"/>
    <property type="match status" value="1"/>
</dbReference>
<dbReference type="InterPro" id="IPR001647">
    <property type="entry name" value="HTH_TetR"/>
</dbReference>
<dbReference type="RefSeq" id="WP_090326228.1">
    <property type="nucleotide sequence ID" value="NZ_FNKJ01000003.1"/>
</dbReference>
<evidence type="ECO:0000313" key="5">
    <source>
        <dbReference type="Proteomes" id="UP000199570"/>
    </source>
</evidence>
<dbReference type="Pfam" id="PF14246">
    <property type="entry name" value="TetR_C_7"/>
    <property type="match status" value="1"/>
</dbReference>
<dbReference type="EMBL" id="FNKJ01000003">
    <property type="protein sequence ID" value="SDR35388.1"/>
    <property type="molecule type" value="Genomic_DNA"/>
</dbReference>
<evidence type="ECO:0000256" key="2">
    <source>
        <dbReference type="ARBA" id="ARBA00023125"/>
    </source>
</evidence>
<keyword evidence="5" id="KW-1185">Reference proteome</keyword>
<dbReference type="Gene3D" id="1.10.357.10">
    <property type="entry name" value="Tetracycline Repressor, domain 2"/>
    <property type="match status" value="1"/>
</dbReference>
<evidence type="ECO:0000256" key="1">
    <source>
        <dbReference type="ARBA" id="ARBA00023015"/>
    </source>
</evidence>
<evidence type="ECO:0000256" key="3">
    <source>
        <dbReference type="ARBA" id="ARBA00023163"/>
    </source>
</evidence>
<dbReference type="SUPFAM" id="SSF46689">
    <property type="entry name" value="Homeodomain-like"/>
    <property type="match status" value="1"/>
</dbReference>
<evidence type="ECO:0000313" key="4">
    <source>
        <dbReference type="EMBL" id="SDR35388.1"/>
    </source>
</evidence>
<keyword evidence="3" id="KW-0804">Transcription</keyword>